<evidence type="ECO:0000256" key="7">
    <source>
        <dbReference type="ARBA" id="ARBA00023004"/>
    </source>
</evidence>
<organism evidence="12 13">
    <name type="scientific">Streptosporangium pseudovulgare</name>
    <dbReference type="NCBI Taxonomy" id="35765"/>
    <lineage>
        <taxon>Bacteria</taxon>
        <taxon>Bacillati</taxon>
        <taxon>Actinomycetota</taxon>
        <taxon>Actinomycetes</taxon>
        <taxon>Streptosporangiales</taxon>
        <taxon>Streptosporangiaceae</taxon>
        <taxon>Streptosporangium</taxon>
    </lineage>
</organism>
<comment type="caution">
    <text evidence="12">The sequence shown here is derived from an EMBL/GenBank/DDBJ whole genome shotgun (WGS) entry which is preliminary data.</text>
</comment>
<dbReference type="InterPro" id="IPR016454">
    <property type="entry name" value="Cysteine_dSase"/>
</dbReference>
<dbReference type="PANTHER" id="PTHR11601">
    <property type="entry name" value="CYSTEINE DESULFURYLASE FAMILY MEMBER"/>
    <property type="match status" value="1"/>
</dbReference>
<dbReference type="Gene3D" id="3.90.1150.10">
    <property type="entry name" value="Aspartate Aminotransferase, domain 1"/>
    <property type="match status" value="1"/>
</dbReference>
<comment type="cofactor">
    <cofactor evidence="1 10">
        <name>pyridoxal 5'-phosphate</name>
        <dbReference type="ChEBI" id="CHEBI:597326"/>
    </cofactor>
</comment>
<dbReference type="PROSITE" id="PS00595">
    <property type="entry name" value="AA_TRANSFER_CLASS_5"/>
    <property type="match status" value="1"/>
</dbReference>
<evidence type="ECO:0000256" key="8">
    <source>
        <dbReference type="ARBA" id="ARBA00023014"/>
    </source>
</evidence>
<evidence type="ECO:0000259" key="11">
    <source>
        <dbReference type="Pfam" id="PF00266"/>
    </source>
</evidence>
<dbReference type="Gene3D" id="3.40.640.10">
    <property type="entry name" value="Type I PLP-dependent aspartate aminotransferase-like (Major domain)"/>
    <property type="match status" value="1"/>
</dbReference>
<dbReference type="InterPro" id="IPR015422">
    <property type="entry name" value="PyrdxlP-dep_Trfase_small"/>
</dbReference>
<evidence type="ECO:0000256" key="3">
    <source>
        <dbReference type="ARBA" id="ARBA00012239"/>
    </source>
</evidence>
<dbReference type="PIRSF" id="PIRSF005572">
    <property type="entry name" value="NifS"/>
    <property type="match status" value="1"/>
</dbReference>
<dbReference type="PANTHER" id="PTHR11601:SF34">
    <property type="entry name" value="CYSTEINE DESULFURASE"/>
    <property type="match status" value="1"/>
</dbReference>
<comment type="similarity">
    <text evidence="2">Belongs to the class-V pyridoxal-phosphate-dependent aminotransferase family. NifS/IscS subfamily.</text>
</comment>
<dbReference type="InterPro" id="IPR000192">
    <property type="entry name" value="Aminotrans_V_dom"/>
</dbReference>
<evidence type="ECO:0000313" key="12">
    <source>
        <dbReference type="EMBL" id="GGQ02534.1"/>
    </source>
</evidence>
<evidence type="ECO:0000256" key="6">
    <source>
        <dbReference type="ARBA" id="ARBA00022898"/>
    </source>
</evidence>
<dbReference type="InterPro" id="IPR015421">
    <property type="entry name" value="PyrdxlP-dep_Trfase_major"/>
</dbReference>
<dbReference type="Gene3D" id="1.10.260.50">
    <property type="match status" value="1"/>
</dbReference>
<dbReference type="InterPro" id="IPR020578">
    <property type="entry name" value="Aminotrans_V_PyrdxlP_BS"/>
</dbReference>
<evidence type="ECO:0000256" key="1">
    <source>
        <dbReference type="ARBA" id="ARBA00001933"/>
    </source>
</evidence>
<evidence type="ECO:0000313" key="13">
    <source>
        <dbReference type="Proteomes" id="UP000611554"/>
    </source>
</evidence>
<accession>A0ABQ2QZK3</accession>
<keyword evidence="5" id="KW-0479">Metal-binding</keyword>
<dbReference type="Pfam" id="PF00266">
    <property type="entry name" value="Aminotran_5"/>
    <property type="match status" value="1"/>
</dbReference>
<dbReference type="EC" id="2.8.1.7" evidence="3"/>
<feature type="domain" description="Aminotransferase class V" evidence="11">
    <location>
        <begin position="5"/>
        <end position="370"/>
    </location>
</feature>
<dbReference type="InterPro" id="IPR015424">
    <property type="entry name" value="PyrdxlP-dep_Trfase"/>
</dbReference>
<reference evidence="13" key="1">
    <citation type="journal article" date="2019" name="Int. J. Syst. Evol. Microbiol.">
        <title>The Global Catalogue of Microorganisms (GCM) 10K type strain sequencing project: providing services to taxonomists for standard genome sequencing and annotation.</title>
        <authorList>
            <consortium name="The Broad Institute Genomics Platform"/>
            <consortium name="The Broad Institute Genome Sequencing Center for Infectious Disease"/>
            <person name="Wu L."/>
            <person name="Ma J."/>
        </authorList>
    </citation>
    <scope>NUCLEOTIDE SEQUENCE [LARGE SCALE GENOMIC DNA]</scope>
    <source>
        <strain evidence="13">JCM 3115</strain>
    </source>
</reference>
<keyword evidence="7" id="KW-0408">Iron</keyword>
<gene>
    <name evidence="12" type="ORF">GCM10010140_35880</name>
</gene>
<sequence length="387" mass="40324">MESAYLDHAATTPMLPEAIEAMTAQLGVVGNASSLHAAGRRARRVVEEARENIADALDARPSEVVFTSGGTEADNLAVKGLYWARRARGATRILMSAAEHHAALDPAHWLGDHQDAKVELLEVDELGRVHPQTLRDAVERDPESVALVSVMWANNEVGTVQPVRVLAAIAHNHGIPFHTDAVQAVGQLPVAFAASGVDAMAVSGHKVGGPIGAGALLLARGVDPVPVLHGGGQERDVRSGTLDAPAIAGFAAAVRTAVDRQAETAARLTALRDDLISRVREAVPDVILNGDPVNRLPGNAHFSFPGCEGDALLMLLDAKGVECSTGSACSAGVAQPSHVLLAMGADAVRARGSLRFSLGHTSTRDDVDRVAAVIGTVVERARRAGLS</sequence>
<comment type="catalytic activity">
    <reaction evidence="9">
        <text>(sulfur carrier)-H + L-cysteine = (sulfur carrier)-SH + L-alanine</text>
        <dbReference type="Rhea" id="RHEA:43892"/>
        <dbReference type="Rhea" id="RHEA-COMP:14737"/>
        <dbReference type="Rhea" id="RHEA-COMP:14739"/>
        <dbReference type="ChEBI" id="CHEBI:29917"/>
        <dbReference type="ChEBI" id="CHEBI:35235"/>
        <dbReference type="ChEBI" id="CHEBI:57972"/>
        <dbReference type="ChEBI" id="CHEBI:64428"/>
        <dbReference type="EC" id="2.8.1.7"/>
    </reaction>
</comment>
<dbReference type="EMBL" id="BMQJ01000008">
    <property type="protein sequence ID" value="GGQ02534.1"/>
    <property type="molecule type" value="Genomic_DNA"/>
</dbReference>
<name>A0ABQ2QZK3_9ACTN</name>
<dbReference type="Proteomes" id="UP000611554">
    <property type="component" value="Unassembled WGS sequence"/>
</dbReference>
<evidence type="ECO:0000256" key="5">
    <source>
        <dbReference type="ARBA" id="ARBA00022723"/>
    </source>
</evidence>
<dbReference type="SUPFAM" id="SSF53383">
    <property type="entry name" value="PLP-dependent transferases"/>
    <property type="match status" value="1"/>
</dbReference>
<protein>
    <recommendedName>
        <fullName evidence="3">cysteine desulfurase</fullName>
        <ecNumber evidence="3">2.8.1.7</ecNumber>
    </recommendedName>
</protein>
<evidence type="ECO:0000256" key="4">
    <source>
        <dbReference type="ARBA" id="ARBA00022679"/>
    </source>
</evidence>
<keyword evidence="6" id="KW-0663">Pyridoxal phosphate</keyword>
<dbReference type="RefSeq" id="WP_189247614.1">
    <property type="nucleotide sequence ID" value="NZ_BMQJ01000008.1"/>
</dbReference>
<evidence type="ECO:0000256" key="2">
    <source>
        <dbReference type="ARBA" id="ARBA00006490"/>
    </source>
</evidence>
<evidence type="ECO:0000256" key="9">
    <source>
        <dbReference type="ARBA" id="ARBA00050776"/>
    </source>
</evidence>
<keyword evidence="4" id="KW-0808">Transferase</keyword>
<keyword evidence="13" id="KW-1185">Reference proteome</keyword>
<evidence type="ECO:0000256" key="10">
    <source>
        <dbReference type="RuleBase" id="RU004504"/>
    </source>
</evidence>
<proteinExistence type="inferred from homology"/>
<keyword evidence="8" id="KW-0411">Iron-sulfur</keyword>